<dbReference type="GO" id="GO:0015288">
    <property type="term" value="F:porin activity"/>
    <property type="evidence" value="ECO:0007669"/>
    <property type="project" value="TreeGrafter"/>
</dbReference>
<keyword evidence="3" id="KW-1134">Transmembrane beta strand</keyword>
<dbReference type="PANTHER" id="PTHR30026">
    <property type="entry name" value="OUTER MEMBRANE PROTEIN TOLC"/>
    <property type="match status" value="1"/>
</dbReference>
<keyword evidence="6" id="KW-0998">Cell outer membrane</keyword>
<dbReference type="GO" id="GO:0015562">
    <property type="term" value="F:efflux transmembrane transporter activity"/>
    <property type="evidence" value="ECO:0007669"/>
    <property type="project" value="InterPro"/>
</dbReference>
<evidence type="ECO:0000256" key="6">
    <source>
        <dbReference type="ARBA" id="ARBA00023237"/>
    </source>
</evidence>
<dbReference type="InterPro" id="IPR003423">
    <property type="entry name" value="OMP_efflux"/>
</dbReference>
<evidence type="ECO:0000313" key="7">
    <source>
        <dbReference type="EMBL" id="SUZ55248.1"/>
    </source>
</evidence>
<keyword evidence="2" id="KW-0813">Transport</keyword>
<dbReference type="EMBL" id="UINC01000435">
    <property type="protein sequence ID" value="SUZ55248.1"/>
    <property type="molecule type" value="Genomic_DNA"/>
</dbReference>
<dbReference type="Pfam" id="PF02321">
    <property type="entry name" value="OEP"/>
    <property type="match status" value="2"/>
</dbReference>
<dbReference type="AlphaFoldDB" id="A0A381NN47"/>
<gene>
    <name evidence="7" type="ORF">METZ01_LOCUS8102</name>
</gene>
<reference evidence="7" key="1">
    <citation type="submission" date="2018-05" db="EMBL/GenBank/DDBJ databases">
        <authorList>
            <person name="Lanie J.A."/>
            <person name="Ng W.-L."/>
            <person name="Kazmierczak K.M."/>
            <person name="Andrzejewski T.M."/>
            <person name="Davidsen T.M."/>
            <person name="Wayne K.J."/>
            <person name="Tettelin H."/>
            <person name="Glass J.I."/>
            <person name="Rusch D."/>
            <person name="Podicherti R."/>
            <person name="Tsui H.-C.T."/>
            <person name="Winkler M.E."/>
        </authorList>
    </citation>
    <scope>NUCLEOTIDE SEQUENCE</scope>
</reference>
<evidence type="ECO:0000256" key="1">
    <source>
        <dbReference type="ARBA" id="ARBA00004442"/>
    </source>
</evidence>
<dbReference type="InterPro" id="IPR051906">
    <property type="entry name" value="TolC-like"/>
</dbReference>
<keyword evidence="4" id="KW-0812">Transmembrane</keyword>
<name>A0A381NN47_9ZZZZ</name>
<evidence type="ECO:0000256" key="4">
    <source>
        <dbReference type="ARBA" id="ARBA00022692"/>
    </source>
</evidence>
<dbReference type="Gene3D" id="1.20.1600.10">
    <property type="entry name" value="Outer membrane efflux proteins (OEP)"/>
    <property type="match status" value="1"/>
</dbReference>
<evidence type="ECO:0000256" key="2">
    <source>
        <dbReference type="ARBA" id="ARBA00022448"/>
    </source>
</evidence>
<dbReference type="InterPro" id="IPR010130">
    <property type="entry name" value="T1SS_OMP_TolC"/>
</dbReference>
<protein>
    <submittedName>
        <fullName evidence="7">Uncharacterized protein</fullName>
    </submittedName>
</protein>
<accession>A0A381NN47</accession>
<dbReference type="NCBIfam" id="TIGR01844">
    <property type="entry name" value="type_I_sec_TolC"/>
    <property type="match status" value="1"/>
</dbReference>
<evidence type="ECO:0000256" key="3">
    <source>
        <dbReference type="ARBA" id="ARBA00022452"/>
    </source>
</evidence>
<evidence type="ECO:0000256" key="5">
    <source>
        <dbReference type="ARBA" id="ARBA00023136"/>
    </source>
</evidence>
<sequence>MKKILILFIFCLLTNKVYSQELLKTLSDAFKNNSKLNAERASLNASKQDVNISIGEFLPSITLSGDIATQDNTNRTNQSGTTLADTTTEPSSKSILIEQKIFDGFTNYNDVKKSQLELRYAQIKLNKLEQEVLLDAAKAYYGLGYSVKNLEFNRSNFDLLERQVETDRSRLDRGEISLTDLAQSESSLAGASAKLITAKNELISGKKNFQKIIGSKAPDQIKLDFFPTLEIPDSLQKAINISKQKNPDLNLAKIDLEIARKEVLIAKGDLSPSAKLSYSLKKNEDVSTTVDQREQEEIKATVTWPIFDGGKNISSLRKAKFKMKQKQLISDDILNQIQIETANAWTTYNSSKGVLDATEAQLKAAEIANEGITLEYETGNKRTTLEVIQSRTLLLDARTSYAKAQRDFAIAQFNLLASIGDLYLDNIR</sequence>
<dbReference type="GO" id="GO:0009279">
    <property type="term" value="C:cell outer membrane"/>
    <property type="evidence" value="ECO:0007669"/>
    <property type="project" value="UniProtKB-SubCell"/>
</dbReference>
<organism evidence="7">
    <name type="scientific">marine metagenome</name>
    <dbReference type="NCBI Taxonomy" id="408172"/>
    <lineage>
        <taxon>unclassified sequences</taxon>
        <taxon>metagenomes</taxon>
        <taxon>ecological metagenomes</taxon>
    </lineage>
</organism>
<proteinExistence type="predicted"/>
<dbReference type="PANTHER" id="PTHR30026:SF20">
    <property type="entry name" value="OUTER MEMBRANE PROTEIN TOLC"/>
    <property type="match status" value="1"/>
</dbReference>
<comment type="subcellular location">
    <subcellularLocation>
        <location evidence="1">Cell outer membrane</location>
    </subcellularLocation>
</comment>
<dbReference type="GO" id="GO:1990281">
    <property type="term" value="C:efflux pump complex"/>
    <property type="evidence" value="ECO:0007669"/>
    <property type="project" value="TreeGrafter"/>
</dbReference>
<keyword evidence="5" id="KW-0472">Membrane</keyword>
<dbReference type="SUPFAM" id="SSF56954">
    <property type="entry name" value="Outer membrane efflux proteins (OEP)"/>
    <property type="match status" value="1"/>
</dbReference>